<evidence type="ECO:0000313" key="4">
    <source>
        <dbReference type="Proteomes" id="UP000093355"/>
    </source>
</evidence>
<dbReference type="STRING" id="904291.A7J15_07920"/>
<dbReference type="NCBIfam" id="TIGR01076">
    <property type="entry name" value="sortase_fam"/>
    <property type="match status" value="1"/>
</dbReference>
<feature type="active site" description="Proton donor/acceptor" evidence="2">
    <location>
        <position position="165"/>
    </location>
</feature>
<name>A0A1B9NAH7_9MICO</name>
<dbReference type="InterPro" id="IPR023365">
    <property type="entry name" value="Sortase_dom-sf"/>
</dbReference>
<keyword evidence="1" id="KW-0378">Hydrolase</keyword>
<proteinExistence type="predicted"/>
<feature type="active site" description="Acyl-thioester intermediate" evidence="2">
    <location>
        <position position="227"/>
    </location>
</feature>
<evidence type="ECO:0000256" key="1">
    <source>
        <dbReference type="ARBA" id="ARBA00022801"/>
    </source>
</evidence>
<dbReference type="Gene3D" id="2.40.260.10">
    <property type="entry name" value="Sortase"/>
    <property type="match status" value="1"/>
</dbReference>
<dbReference type="Proteomes" id="UP000093355">
    <property type="component" value="Unassembled WGS sequence"/>
</dbReference>
<evidence type="ECO:0008006" key="5">
    <source>
        <dbReference type="Google" id="ProtNLM"/>
    </source>
</evidence>
<keyword evidence="4" id="KW-1185">Reference proteome</keyword>
<dbReference type="GO" id="GO:0016787">
    <property type="term" value="F:hydrolase activity"/>
    <property type="evidence" value="ECO:0007669"/>
    <property type="project" value="UniProtKB-KW"/>
</dbReference>
<comment type="caution">
    <text evidence="3">The sequence shown here is derived from an EMBL/GenBank/DDBJ whole genome shotgun (WGS) entry which is preliminary data.</text>
</comment>
<dbReference type="InterPro" id="IPR042002">
    <property type="entry name" value="Sortase_C"/>
</dbReference>
<dbReference type="Pfam" id="PF04203">
    <property type="entry name" value="Sortase"/>
    <property type="match status" value="1"/>
</dbReference>
<dbReference type="EMBL" id="LXMD01000024">
    <property type="protein sequence ID" value="OCG73590.1"/>
    <property type="molecule type" value="Genomic_DNA"/>
</dbReference>
<organism evidence="3 4">
    <name type="scientific">Microbacterium sediminis</name>
    <dbReference type="NCBI Taxonomy" id="904291"/>
    <lineage>
        <taxon>Bacteria</taxon>
        <taxon>Bacillati</taxon>
        <taxon>Actinomycetota</taxon>
        <taxon>Actinomycetes</taxon>
        <taxon>Micrococcales</taxon>
        <taxon>Microbacteriaceae</taxon>
        <taxon>Microbacterium</taxon>
    </lineage>
</organism>
<dbReference type="NCBIfam" id="NF033745">
    <property type="entry name" value="class_C_sortase"/>
    <property type="match status" value="1"/>
</dbReference>
<sequence>MAAPPAPGARASRRGPVALLVLALLGVGLLLYPSGATWFAALTTDGQLDAYMERVEQIDPEARDAALAAAEQYNSDGVQGLVIDPFSNTPGASEVPMDEAAYRYLDQLALDPEGVMSRVTITSVGIDLPVYHGTTDETLHRGAGHLYGSSLPVGGSDTHAVITGHSGLPQAAMFTALHEVERGDEIIVTTLGRTMTYRIVLIDRVTPTDIADLAVEPGRDLLTLVTCTPIGINTHRLIVQAERVPNAGEQAAEVVETQSIPFPWWMIAAAGALGGWGYAVVKVTRRNEPPLDKATR</sequence>
<reference evidence="3 4" key="1">
    <citation type="submission" date="2016-05" db="EMBL/GenBank/DDBJ databases">
        <authorList>
            <person name="Lavstsen T."/>
            <person name="Jespersen J.S."/>
        </authorList>
    </citation>
    <scope>NUCLEOTIDE SEQUENCE [LARGE SCALE GENOMIC DNA]</scope>
    <source>
        <strain evidence="3 4">YLB-01</strain>
    </source>
</reference>
<dbReference type="InterPro" id="IPR005754">
    <property type="entry name" value="Sortase"/>
</dbReference>
<accession>A0A1B9NAH7</accession>
<dbReference type="AlphaFoldDB" id="A0A1B9NAH7"/>
<evidence type="ECO:0000256" key="2">
    <source>
        <dbReference type="PIRSR" id="PIRSR605754-1"/>
    </source>
</evidence>
<gene>
    <name evidence="3" type="ORF">A7J15_07920</name>
</gene>
<dbReference type="SUPFAM" id="SSF63817">
    <property type="entry name" value="Sortase"/>
    <property type="match status" value="1"/>
</dbReference>
<dbReference type="CDD" id="cd05827">
    <property type="entry name" value="Sortase_C"/>
    <property type="match status" value="1"/>
</dbReference>
<evidence type="ECO:0000313" key="3">
    <source>
        <dbReference type="EMBL" id="OCG73590.1"/>
    </source>
</evidence>
<dbReference type="RefSeq" id="WP_067026694.1">
    <property type="nucleotide sequence ID" value="NZ_CP038256.1"/>
</dbReference>
<protein>
    <recommendedName>
        <fullName evidence="5">Class C sortase</fullName>
    </recommendedName>
</protein>